<keyword evidence="8 12" id="KW-0413">Isomerase</keyword>
<evidence type="ECO:0000313" key="17">
    <source>
        <dbReference type="EMBL" id="QUH28600.1"/>
    </source>
</evidence>
<evidence type="ECO:0000256" key="11">
    <source>
        <dbReference type="ARBA" id="ARBA00029986"/>
    </source>
</evidence>
<dbReference type="GO" id="GO:0043022">
    <property type="term" value="F:ribosome binding"/>
    <property type="evidence" value="ECO:0007669"/>
    <property type="project" value="TreeGrafter"/>
</dbReference>
<evidence type="ECO:0000256" key="7">
    <source>
        <dbReference type="ARBA" id="ARBA00023186"/>
    </source>
</evidence>
<evidence type="ECO:0000256" key="4">
    <source>
        <dbReference type="ARBA" id="ARBA00016902"/>
    </source>
</evidence>
<comment type="domain">
    <text evidence="12">Consists of 3 domains; the N-terminus binds the ribosome, the middle domain has PPIase activity, while the C-terminus has intrinsic chaperone activity on its own.</text>
</comment>
<dbReference type="RefSeq" id="WP_212692824.1">
    <property type="nucleotide sequence ID" value="NZ_CP058561.1"/>
</dbReference>
<keyword evidence="18" id="KW-1185">Reference proteome</keyword>
<evidence type="ECO:0000256" key="9">
    <source>
        <dbReference type="ARBA" id="ARBA00023306"/>
    </source>
</evidence>
<dbReference type="GO" id="GO:0043335">
    <property type="term" value="P:protein unfolding"/>
    <property type="evidence" value="ECO:0007669"/>
    <property type="project" value="TreeGrafter"/>
</dbReference>
<evidence type="ECO:0000259" key="16">
    <source>
        <dbReference type="PROSITE" id="PS50059"/>
    </source>
</evidence>
<comment type="catalytic activity">
    <reaction evidence="1 12 13">
        <text>[protein]-peptidylproline (omega=180) = [protein]-peptidylproline (omega=0)</text>
        <dbReference type="Rhea" id="RHEA:16237"/>
        <dbReference type="Rhea" id="RHEA-COMP:10747"/>
        <dbReference type="Rhea" id="RHEA-COMP:10748"/>
        <dbReference type="ChEBI" id="CHEBI:83833"/>
        <dbReference type="ChEBI" id="CHEBI:83834"/>
        <dbReference type="EC" id="5.2.1.8"/>
    </reaction>
</comment>
<dbReference type="GO" id="GO:0051301">
    <property type="term" value="P:cell division"/>
    <property type="evidence" value="ECO:0007669"/>
    <property type="project" value="UniProtKB-KW"/>
</dbReference>
<name>A0A8J8SBN7_9FIRM</name>
<evidence type="ECO:0000256" key="1">
    <source>
        <dbReference type="ARBA" id="ARBA00000971"/>
    </source>
</evidence>
<dbReference type="SUPFAM" id="SSF102735">
    <property type="entry name" value="Trigger factor ribosome-binding domain"/>
    <property type="match status" value="1"/>
</dbReference>
<dbReference type="InterPro" id="IPR008881">
    <property type="entry name" value="Trigger_fac_ribosome-bd_bac"/>
</dbReference>
<dbReference type="FunFam" id="3.10.50.40:FF:000001">
    <property type="entry name" value="Trigger factor"/>
    <property type="match status" value="1"/>
</dbReference>
<dbReference type="GO" id="GO:0044183">
    <property type="term" value="F:protein folding chaperone"/>
    <property type="evidence" value="ECO:0007669"/>
    <property type="project" value="TreeGrafter"/>
</dbReference>
<organism evidence="17 18">
    <name type="scientific">Vallitalea guaymasensis</name>
    <dbReference type="NCBI Taxonomy" id="1185412"/>
    <lineage>
        <taxon>Bacteria</taxon>
        <taxon>Bacillati</taxon>
        <taxon>Bacillota</taxon>
        <taxon>Clostridia</taxon>
        <taxon>Lachnospirales</taxon>
        <taxon>Vallitaleaceae</taxon>
        <taxon>Vallitalea</taxon>
    </lineage>
</organism>
<dbReference type="Proteomes" id="UP000677305">
    <property type="component" value="Chromosome"/>
</dbReference>
<evidence type="ECO:0000256" key="10">
    <source>
        <dbReference type="ARBA" id="ARBA00024849"/>
    </source>
</evidence>
<feature type="domain" description="PPIase FKBP-type" evidence="16">
    <location>
        <begin position="163"/>
        <end position="245"/>
    </location>
</feature>
<keyword evidence="7 12" id="KW-0143">Chaperone</keyword>
<comment type="subcellular location">
    <subcellularLocation>
        <location evidence="12">Cytoplasm</location>
    </subcellularLocation>
    <text evidence="12">About half TF is bound to the ribosome near the polypeptide exit tunnel while the other half is free in the cytoplasm.</text>
</comment>
<dbReference type="PANTHER" id="PTHR30560">
    <property type="entry name" value="TRIGGER FACTOR CHAPERONE AND PEPTIDYL-PROLYL CIS/TRANS ISOMERASE"/>
    <property type="match status" value="1"/>
</dbReference>
<dbReference type="Pfam" id="PF05698">
    <property type="entry name" value="Trigger_C"/>
    <property type="match status" value="1"/>
</dbReference>
<evidence type="ECO:0000256" key="5">
    <source>
        <dbReference type="ARBA" id="ARBA00022618"/>
    </source>
</evidence>
<dbReference type="PROSITE" id="PS50059">
    <property type="entry name" value="FKBP_PPIASE"/>
    <property type="match status" value="1"/>
</dbReference>
<reference evidence="17 18" key="1">
    <citation type="submission" date="2020-07" db="EMBL/GenBank/DDBJ databases">
        <title>Vallitalea guaymasensis genome.</title>
        <authorList>
            <person name="Postec A."/>
        </authorList>
    </citation>
    <scope>NUCLEOTIDE SEQUENCE [LARGE SCALE GENOMIC DNA]</scope>
    <source>
        <strain evidence="17 18">Ra1766G1</strain>
    </source>
</reference>
<dbReference type="GO" id="GO:0051083">
    <property type="term" value="P:'de novo' cotranslational protein folding"/>
    <property type="evidence" value="ECO:0007669"/>
    <property type="project" value="TreeGrafter"/>
</dbReference>
<evidence type="ECO:0000313" key="18">
    <source>
        <dbReference type="Proteomes" id="UP000677305"/>
    </source>
</evidence>
<dbReference type="EMBL" id="CP058561">
    <property type="protein sequence ID" value="QUH28600.1"/>
    <property type="molecule type" value="Genomic_DNA"/>
</dbReference>
<dbReference type="PANTHER" id="PTHR30560:SF3">
    <property type="entry name" value="TRIGGER FACTOR-LIKE PROTEIN TIG, CHLOROPLASTIC"/>
    <property type="match status" value="1"/>
</dbReference>
<evidence type="ECO:0000256" key="14">
    <source>
        <dbReference type="RuleBase" id="RU003914"/>
    </source>
</evidence>
<evidence type="ECO:0000256" key="12">
    <source>
        <dbReference type="HAMAP-Rule" id="MF_00303"/>
    </source>
</evidence>
<accession>A0A8J8SBN7</accession>
<dbReference type="Gene3D" id="1.10.3120.10">
    <property type="entry name" value="Trigger factor, C-terminal domain"/>
    <property type="match status" value="1"/>
</dbReference>
<dbReference type="GO" id="GO:0003755">
    <property type="term" value="F:peptidyl-prolyl cis-trans isomerase activity"/>
    <property type="evidence" value="ECO:0007669"/>
    <property type="project" value="UniProtKB-UniRule"/>
</dbReference>
<dbReference type="Pfam" id="PF05697">
    <property type="entry name" value="Trigger_N"/>
    <property type="match status" value="1"/>
</dbReference>
<dbReference type="Pfam" id="PF00254">
    <property type="entry name" value="FKBP_C"/>
    <property type="match status" value="1"/>
</dbReference>
<gene>
    <name evidence="12" type="primary">tig</name>
    <name evidence="17" type="ORF">HYG85_06570</name>
</gene>
<dbReference type="NCBIfam" id="TIGR00115">
    <property type="entry name" value="tig"/>
    <property type="match status" value="1"/>
</dbReference>
<dbReference type="AlphaFoldDB" id="A0A8J8SBN7"/>
<dbReference type="EC" id="5.2.1.8" evidence="3 12"/>
<dbReference type="Gene3D" id="3.30.70.1050">
    <property type="entry name" value="Trigger factor ribosome-binding domain"/>
    <property type="match status" value="1"/>
</dbReference>
<dbReference type="PIRSF" id="PIRSF003095">
    <property type="entry name" value="Trigger_factor"/>
    <property type="match status" value="1"/>
</dbReference>
<dbReference type="Gene3D" id="3.10.50.40">
    <property type="match status" value="1"/>
</dbReference>
<dbReference type="InterPro" id="IPR027304">
    <property type="entry name" value="Trigger_fact/SurA_dom_sf"/>
</dbReference>
<dbReference type="GO" id="GO:0005737">
    <property type="term" value="C:cytoplasm"/>
    <property type="evidence" value="ECO:0007669"/>
    <property type="project" value="UniProtKB-SubCell"/>
</dbReference>
<dbReference type="InterPro" id="IPR046357">
    <property type="entry name" value="PPIase_dom_sf"/>
</dbReference>
<sequence>MNVNVETLEKSMVKLTIEVDADRFEEGMKHAYNKNKSKITVPGFRKGKVPRQLIEKTYGAEIFYEDAVNYIIPEAYDKAIEENKLEVVSRPEVDVQQVEKGKSMIFTAEVAVKPEVTLGEYKNIEVEKSNIEVTDEDITGEIEKVRDKNSRLVDVTDRAVQDNDQVMIDFEGFVDGEAFEGGKAENYSLTIGSHSFIDTFEEQLIGKTIGEDIEVNVTFPEDYQQEDLQGKEALFKVKVNEIKFKELPEVDDEFAKDVSEFDTLDEYKEDIKAKLLEQKENTAKSKKQEDVLEKVIETATMEIADPMIDLQAENMTNDFATRLQYQGLSLEQYFGFTGQNMATLKETMKTDAEKRIKSRLVLEAIAKAENIEVSEDELKEELQKMAEAYNMEYDKIAETIGEEEKESIQDDIKNRKALDFIAEQAKEV</sequence>
<evidence type="ECO:0000256" key="3">
    <source>
        <dbReference type="ARBA" id="ARBA00013194"/>
    </source>
</evidence>
<keyword evidence="15" id="KW-0175">Coiled coil</keyword>
<evidence type="ECO:0000256" key="6">
    <source>
        <dbReference type="ARBA" id="ARBA00023110"/>
    </source>
</evidence>
<keyword evidence="6 12" id="KW-0697">Rotamase</keyword>
<dbReference type="HAMAP" id="MF_00303">
    <property type="entry name" value="Trigger_factor_Tig"/>
    <property type="match status" value="1"/>
</dbReference>
<keyword evidence="12" id="KW-0963">Cytoplasm</keyword>
<feature type="coiled-coil region" evidence="15">
    <location>
        <begin position="361"/>
        <end position="406"/>
    </location>
</feature>
<evidence type="ECO:0000256" key="13">
    <source>
        <dbReference type="PROSITE-ProRule" id="PRU00277"/>
    </source>
</evidence>
<evidence type="ECO:0000256" key="15">
    <source>
        <dbReference type="SAM" id="Coils"/>
    </source>
</evidence>
<keyword evidence="5 12" id="KW-0132">Cell division</keyword>
<keyword evidence="9 12" id="KW-0131">Cell cycle</keyword>
<protein>
    <recommendedName>
        <fullName evidence="4 12">Trigger factor</fullName>
        <shortName evidence="12">TF</shortName>
        <ecNumber evidence="3 12">5.2.1.8</ecNumber>
    </recommendedName>
    <alternativeName>
        <fullName evidence="11 12">PPIase</fullName>
    </alternativeName>
</protein>
<evidence type="ECO:0000256" key="2">
    <source>
        <dbReference type="ARBA" id="ARBA00005464"/>
    </source>
</evidence>
<evidence type="ECO:0000256" key="8">
    <source>
        <dbReference type="ARBA" id="ARBA00023235"/>
    </source>
</evidence>
<comment type="similarity">
    <text evidence="2 12 14">Belongs to the FKBP-type PPIase family. Tig subfamily.</text>
</comment>
<dbReference type="InterPro" id="IPR037041">
    <property type="entry name" value="Trigger_fac_C_sf"/>
</dbReference>
<dbReference type="SUPFAM" id="SSF54534">
    <property type="entry name" value="FKBP-like"/>
    <property type="match status" value="1"/>
</dbReference>
<dbReference type="GO" id="GO:0015031">
    <property type="term" value="P:protein transport"/>
    <property type="evidence" value="ECO:0007669"/>
    <property type="project" value="UniProtKB-UniRule"/>
</dbReference>
<dbReference type="KEGG" id="vgu:HYG85_06570"/>
<comment type="function">
    <text evidence="10 12">Involved in protein export. Acts as a chaperone by maintaining the newly synthesized protein in an open conformation. Functions as a peptidyl-prolyl cis-trans isomerase.</text>
</comment>
<dbReference type="InterPro" id="IPR001179">
    <property type="entry name" value="PPIase_FKBP_dom"/>
</dbReference>
<dbReference type="InterPro" id="IPR005215">
    <property type="entry name" value="Trig_fac"/>
</dbReference>
<dbReference type="SUPFAM" id="SSF109998">
    <property type="entry name" value="Triger factor/SurA peptide-binding domain-like"/>
    <property type="match status" value="1"/>
</dbReference>
<proteinExistence type="inferred from homology"/>
<dbReference type="InterPro" id="IPR036611">
    <property type="entry name" value="Trigger_fac_ribosome-bd_sf"/>
</dbReference>
<dbReference type="InterPro" id="IPR008880">
    <property type="entry name" value="Trigger_fac_C"/>
</dbReference>